<dbReference type="Proteomes" id="UP000258016">
    <property type="component" value="Chromosome"/>
</dbReference>
<sequence length="94" mass="10122">MATDLKYHSRHSLGQLELAMRNDEQWWGALTAFEVIDNYTLATLGDEPPAIDSLVLLPMIGDTVPPAPGGAELITTGEAVISGEPMKLAAFRRG</sequence>
<evidence type="ECO:0000313" key="2">
    <source>
        <dbReference type="Proteomes" id="UP000258016"/>
    </source>
</evidence>
<reference evidence="1 2" key="1">
    <citation type="submission" date="2017-03" db="EMBL/GenBank/DDBJ databases">
        <title>Complete genome sequence of Blastomonas fulva degrading microcsystin LR.</title>
        <authorList>
            <person name="Lee H.-g."/>
            <person name="Jin L."/>
            <person name="oh H.-M."/>
        </authorList>
    </citation>
    <scope>NUCLEOTIDE SEQUENCE [LARGE SCALE GENOMIC DNA]</scope>
    <source>
        <strain evidence="1 2">T2</strain>
    </source>
</reference>
<name>A0ABM6M2Q4_9SPHN</name>
<keyword evidence="2" id="KW-1185">Reference proteome</keyword>
<accession>A0ABM6M2Q4</accession>
<dbReference type="GeneID" id="303484078"/>
<dbReference type="EMBL" id="CP020083">
    <property type="protein sequence ID" value="ASR50159.1"/>
    <property type="molecule type" value="Genomic_DNA"/>
</dbReference>
<organism evidence="1 2">
    <name type="scientific">Blastomonas fulva</name>
    <dbReference type="NCBI Taxonomy" id="1550728"/>
    <lineage>
        <taxon>Bacteria</taxon>
        <taxon>Pseudomonadati</taxon>
        <taxon>Pseudomonadota</taxon>
        <taxon>Alphaproteobacteria</taxon>
        <taxon>Sphingomonadales</taxon>
        <taxon>Sphingomonadaceae</taxon>
        <taxon>Blastomonas</taxon>
    </lineage>
</organism>
<dbReference type="RefSeq" id="WP_054134210.1">
    <property type="nucleotide sequence ID" value="NZ_CP020083.1"/>
</dbReference>
<evidence type="ECO:0000313" key="1">
    <source>
        <dbReference type="EMBL" id="ASR50159.1"/>
    </source>
</evidence>
<gene>
    <name evidence="1" type="ORF">B5J99_00630</name>
</gene>
<proteinExistence type="predicted"/>
<protein>
    <submittedName>
        <fullName evidence="1">Uncharacterized protein</fullName>
    </submittedName>
</protein>